<gene>
    <name evidence="1" type="ORF">CWR45_15685</name>
</gene>
<evidence type="ECO:0000313" key="1">
    <source>
        <dbReference type="EMBL" id="RDW15935.1"/>
    </source>
</evidence>
<dbReference type="OrthoDB" id="2679997at2"/>
<dbReference type="EMBL" id="PIOD01000021">
    <property type="protein sequence ID" value="RDW15935.1"/>
    <property type="molecule type" value="Genomic_DNA"/>
</dbReference>
<reference evidence="2" key="1">
    <citation type="submission" date="2017-11" db="EMBL/GenBank/DDBJ databases">
        <authorList>
            <person name="Zhu W."/>
        </authorList>
    </citation>
    <scope>NUCLEOTIDE SEQUENCE [LARGE SCALE GENOMIC DNA]</scope>
    <source>
        <strain evidence="2">CAU 1051</strain>
    </source>
</reference>
<name>A0A3D8PL72_9BACI</name>
<proteinExistence type="predicted"/>
<accession>A0A3D8PL72</accession>
<keyword evidence="2" id="KW-1185">Reference proteome</keyword>
<organism evidence="1 2">
    <name type="scientific">Oceanobacillus chungangensis</name>
    <dbReference type="NCBI Taxonomy" id="1229152"/>
    <lineage>
        <taxon>Bacteria</taxon>
        <taxon>Bacillati</taxon>
        <taxon>Bacillota</taxon>
        <taxon>Bacilli</taxon>
        <taxon>Bacillales</taxon>
        <taxon>Bacillaceae</taxon>
        <taxon>Oceanobacillus</taxon>
    </lineage>
</organism>
<sequence>MKRTNDIKQKIAEWQEMTTSYLKEIKTIISEQKVAKDFQVISYFTYSLNISHEQGDENFSPGSYHIQNLGASPLSNPYICIKLSADSPFDFSGKYLNKDSKQKMKLPNAWERMNDSKDKQEFWLRPTNVSKLEPNDTLSFSNFQVK</sequence>
<dbReference type="Proteomes" id="UP000256520">
    <property type="component" value="Unassembled WGS sequence"/>
</dbReference>
<dbReference type="AlphaFoldDB" id="A0A3D8PL72"/>
<protein>
    <submittedName>
        <fullName evidence="1">Uncharacterized protein</fullName>
    </submittedName>
</protein>
<dbReference type="RefSeq" id="WP_115750815.1">
    <property type="nucleotide sequence ID" value="NZ_PIOD01000021.1"/>
</dbReference>
<comment type="caution">
    <text evidence="1">The sequence shown here is derived from an EMBL/GenBank/DDBJ whole genome shotgun (WGS) entry which is preliminary data.</text>
</comment>
<evidence type="ECO:0000313" key="2">
    <source>
        <dbReference type="Proteomes" id="UP000256520"/>
    </source>
</evidence>